<proteinExistence type="inferred from homology"/>
<evidence type="ECO:0000256" key="11">
    <source>
        <dbReference type="HAMAP-Rule" id="MF_01398"/>
    </source>
</evidence>
<evidence type="ECO:0000256" key="1">
    <source>
        <dbReference type="ARBA" id="ARBA00004167"/>
    </source>
</evidence>
<comment type="similarity">
    <text evidence="11 12">Belongs to the ATPase B chain family.</text>
</comment>
<dbReference type="GO" id="GO:0009535">
    <property type="term" value="C:chloroplast thylakoid membrane"/>
    <property type="evidence" value="ECO:0007669"/>
    <property type="project" value="UniProtKB-SubCell"/>
</dbReference>
<keyword evidence="11" id="KW-0793">Thylakoid</keyword>
<organism evidence="14">
    <name type="scientific">Euglenaformis proxima</name>
    <dbReference type="NCBI Taxonomy" id="299110"/>
    <lineage>
        <taxon>Eukaryota</taxon>
        <taxon>Discoba</taxon>
        <taxon>Euglenozoa</taxon>
        <taxon>Euglenida</taxon>
        <taxon>Spirocuta</taxon>
        <taxon>Euglenophyceae</taxon>
        <taxon>Euglenales</taxon>
        <taxon>Euglenaceae</taxon>
        <taxon>Euglenaformis</taxon>
    </lineage>
</organism>
<gene>
    <name evidence="11 14" type="primary">atpF</name>
</gene>
<dbReference type="CDD" id="cd06503">
    <property type="entry name" value="ATP-synt_Fo_b"/>
    <property type="match status" value="1"/>
</dbReference>
<dbReference type="RefSeq" id="YP_009032751.1">
    <property type="nucleotide sequence ID" value="NC_024154.1"/>
</dbReference>
<keyword evidence="5 11" id="KW-0375">Hydrogen ion transport</keyword>
<keyword evidence="6 11" id="KW-1133">Transmembrane helix</keyword>
<evidence type="ECO:0000256" key="5">
    <source>
        <dbReference type="ARBA" id="ARBA00022781"/>
    </source>
</evidence>
<dbReference type="InterPro" id="IPR002146">
    <property type="entry name" value="ATP_synth_b/b'su_bac/chlpt"/>
</dbReference>
<evidence type="ECO:0000256" key="9">
    <source>
        <dbReference type="ARBA" id="ARBA00023310"/>
    </source>
</evidence>
<evidence type="ECO:0000256" key="6">
    <source>
        <dbReference type="ARBA" id="ARBA00022989"/>
    </source>
</evidence>
<keyword evidence="14" id="KW-0150">Chloroplast</keyword>
<keyword evidence="2 11" id="KW-0813">Transport</keyword>
<sequence>MSIVFDSNLNNIFSEAKGFGINTDIFETNILNLSVVIIVLIYYGRITLGDLIKSRKDIILKNIEEADNKLREATENLVFAKKNLELSILKAEEIKSQSKILATQTTKSLLETLNDDISRLKVANLSFVQFEENKSINEICEKLTFLSSLQAIEKLNKRLNSSLQKKIISNNIEKLSIKNINKK</sequence>
<name>A0A023HHP0_9EUGL</name>
<dbReference type="EMBL" id="KC684276">
    <property type="protein sequence ID" value="AGL12017.1"/>
    <property type="molecule type" value="Genomic_DNA"/>
</dbReference>
<feature type="coiled-coil region" evidence="13">
    <location>
        <begin position="56"/>
        <end position="83"/>
    </location>
</feature>
<comment type="miscellaneous">
    <text evidence="11">In plastids the F-type ATPase is also known as CF(1)CF(0).</text>
</comment>
<evidence type="ECO:0000256" key="8">
    <source>
        <dbReference type="ARBA" id="ARBA00023136"/>
    </source>
</evidence>
<evidence type="ECO:0000256" key="4">
    <source>
        <dbReference type="ARBA" id="ARBA00022692"/>
    </source>
</evidence>
<evidence type="ECO:0000256" key="2">
    <source>
        <dbReference type="ARBA" id="ARBA00022448"/>
    </source>
</evidence>
<reference evidence="14" key="1">
    <citation type="journal article" date="2014" name="Phycologia">
        <title>Characterization of Euglenaformis gen. nov. and the chloroplast genome of Euglenaformis [Euglena] proxima (Euglenophyta).</title>
        <authorList>
            <person name="Bennett M.S."/>
            <person name="Wiegert K.E."/>
            <person name="Triemer R.E."/>
        </authorList>
    </citation>
    <scope>NUCLEOTIDE SEQUENCE</scope>
    <source>
        <strain evidence="14">SAG 1224-11a</strain>
    </source>
</reference>
<comment type="function">
    <text evidence="10 11">F(1)F(0) ATP synthase produces ATP from ADP in the presence of a proton or sodium gradient. F-type ATPases consist of two structural domains, F(1) containing the extramembraneous catalytic core and F(0) containing the membrane proton channel, linked together by a central stalk and a peripheral stalk. During catalysis, ATP synthesis in the catalytic domain of F(1) is coupled via a rotary mechanism of the central stalk subunits to proton translocation.</text>
</comment>
<keyword evidence="3 11" id="KW-0138">CF(0)</keyword>
<comment type="subcellular location">
    <subcellularLocation>
        <location evidence="1">Membrane</location>
        <topology evidence="1">Single-pass membrane protein</topology>
    </subcellularLocation>
    <subcellularLocation>
        <location evidence="11">Plastid</location>
        <location evidence="11">Chloroplast thylakoid membrane</location>
        <topology evidence="11">Single-pass membrane protein</topology>
    </subcellularLocation>
</comment>
<dbReference type="GO" id="GO:0046933">
    <property type="term" value="F:proton-transporting ATP synthase activity, rotational mechanism"/>
    <property type="evidence" value="ECO:0007669"/>
    <property type="project" value="UniProtKB-UniRule"/>
</dbReference>
<keyword evidence="13" id="KW-0175">Coiled coil</keyword>
<dbReference type="PANTHER" id="PTHR34264:SF3">
    <property type="entry name" value="ATP SYNTHASE SUBUNIT B, CHLOROPLASTIC"/>
    <property type="match status" value="1"/>
</dbReference>
<evidence type="ECO:0000256" key="3">
    <source>
        <dbReference type="ARBA" id="ARBA00022547"/>
    </source>
</evidence>
<dbReference type="Pfam" id="PF00430">
    <property type="entry name" value="ATP-synt_B"/>
    <property type="match status" value="1"/>
</dbReference>
<geneLocation type="chloroplast" evidence="14"/>
<protein>
    <recommendedName>
        <fullName evidence="11">ATP synthase subunit b, chloroplastic</fullName>
    </recommendedName>
    <alternativeName>
        <fullName evidence="11">ATP synthase F(0) sector subunit b</fullName>
    </alternativeName>
    <alternativeName>
        <fullName evidence="11">ATPase subunit I</fullName>
    </alternativeName>
</protein>
<evidence type="ECO:0000256" key="12">
    <source>
        <dbReference type="RuleBase" id="RU003848"/>
    </source>
</evidence>
<feature type="transmembrane region" description="Helical" evidence="11">
    <location>
        <begin position="30"/>
        <end position="48"/>
    </location>
</feature>
<accession>A0A023HHP0</accession>
<dbReference type="GeneID" id="19522609"/>
<keyword evidence="14" id="KW-0934">Plastid</keyword>
<dbReference type="PANTHER" id="PTHR34264">
    <property type="entry name" value="ATP SYNTHASE SUBUNIT B, CHLOROPLASTIC"/>
    <property type="match status" value="1"/>
</dbReference>
<keyword evidence="9 11" id="KW-0066">ATP synthesis</keyword>
<evidence type="ECO:0000256" key="13">
    <source>
        <dbReference type="SAM" id="Coils"/>
    </source>
</evidence>
<evidence type="ECO:0000256" key="10">
    <source>
        <dbReference type="ARBA" id="ARBA00025198"/>
    </source>
</evidence>
<keyword evidence="7 11" id="KW-0406">Ion transport</keyword>
<dbReference type="AlphaFoldDB" id="A0A023HHP0"/>
<keyword evidence="8 11" id="KW-0472">Membrane</keyword>
<dbReference type="HAMAP" id="MF_01398">
    <property type="entry name" value="ATP_synth_b_bprime"/>
    <property type="match status" value="1"/>
</dbReference>
<comment type="function">
    <text evidence="11">Component of the F(0) channel, it forms part of the peripheral stalk, linking F(1) to F(0).</text>
</comment>
<dbReference type="GO" id="GO:0045259">
    <property type="term" value="C:proton-transporting ATP synthase complex"/>
    <property type="evidence" value="ECO:0007669"/>
    <property type="project" value="UniProtKB-KW"/>
</dbReference>
<comment type="subunit">
    <text evidence="11">F-type ATPases have 2 components, F(1) - the catalytic core - and F(0) - the membrane proton channel. F(1) has five subunits: alpha(3), beta(3), gamma(1), delta(1), epsilon(1). F(0) has four main subunits: a(1), b(1), b'(1) and c(10-14). The alpha and beta chains form an alternating ring which encloses part of the gamma chain. F(1) is attached to F(0) by a central stalk formed by the gamma and epsilon chains, while a peripheral stalk is formed by the delta, b and b' chains.</text>
</comment>
<evidence type="ECO:0000313" key="14">
    <source>
        <dbReference type="EMBL" id="AGL12017.1"/>
    </source>
</evidence>
<evidence type="ECO:0000256" key="7">
    <source>
        <dbReference type="ARBA" id="ARBA00023065"/>
    </source>
</evidence>
<keyword evidence="4 11" id="KW-0812">Transmembrane</keyword>